<keyword evidence="3" id="KW-1015">Disulfide bond</keyword>
<dbReference type="AlphaFoldDB" id="A0A498SMK2"/>
<keyword evidence="1" id="KW-0646">Protease inhibitor</keyword>
<dbReference type="OrthoDB" id="4473401at2759"/>
<evidence type="ECO:0000256" key="3">
    <source>
        <dbReference type="ARBA" id="ARBA00023157"/>
    </source>
</evidence>
<evidence type="ECO:0000256" key="1">
    <source>
        <dbReference type="ARBA" id="ARBA00022690"/>
    </source>
</evidence>
<sequence>MDITVTQIVSVRYVNVKQRAINFVDYLVAVETNCFLSLDGGDQFPNEKKLLEYDIITIRRMNAVSDFGIPDVPEMEILQCVTFNYSECNGNQNRFAAEYSCNVLCEGLKRPLQDECFEPLDRGHWCQSMPNRYYYNFETNTCTSFLGKSRNIFTTQQECEKKYNITGETIQLTSYLCLMESDSIFHTQILSITNGDEKCHLVQLWLKGIHLY</sequence>
<evidence type="ECO:0000313" key="5">
    <source>
        <dbReference type="EMBL" id="VBB33562.1"/>
    </source>
</evidence>
<dbReference type="STRING" id="6277.A0A498SMK2"/>
<keyword evidence="6" id="KW-1185">Reference proteome</keyword>
<dbReference type="Pfam" id="PF00014">
    <property type="entry name" value="Kunitz_BPTI"/>
    <property type="match status" value="2"/>
</dbReference>
<keyword evidence="2" id="KW-0722">Serine protease inhibitor</keyword>
<dbReference type="PANTHER" id="PTHR10083">
    <property type="entry name" value="KUNITZ-TYPE PROTEASE INHIBITOR-RELATED"/>
    <property type="match status" value="1"/>
</dbReference>
<organism evidence="5 6">
    <name type="scientific">Acanthocheilonema viteae</name>
    <name type="common">Filarial nematode worm</name>
    <name type="synonym">Dipetalonema viteae</name>
    <dbReference type="NCBI Taxonomy" id="6277"/>
    <lineage>
        <taxon>Eukaryota</taxon>
        <taxon>Metazoa</taxon>
        <taxon>Ecdysozoa</taxon>
        <taxon>Nematoda</taxon>
        <taxon>Chromadorea</taxon>
        <taxon>Rhabditida</taxon>
        <taxon>Spirurina</taxon>
        <taxon>Spiruromorpha</taxon>
        <taxon>Filarioidea</taxon>
        <taxon>Onchocercidae</taxon>
        <taxon>Acanthocheilonema</taxon>
    </lineage>
</organism>
<name>A0A498SMK2_ACAVI</name>
<dbReference type="SMART" id="SM00131">
    <property type="entry name" value="KU"/>
    <property type="match status" value="1"/>
</dbReference>
<dbReference type="PANTHER" id="PTHR10083:SF374">
    <property type="entry name" value="BPTI_KUNITZ INHIBITOR DOMAIN-CONTAINING PROTEIN"/>
    <property type="match status" value="1"/>
</dbReference>
<dbReference type="InterPro" id="IPR050098">
    <property type="entry name" value="TFPI/VKTCI-like"/>
</dbReference>
<protein>
    <recommendedName>
        <fullName evidence="4">BPTI/Kunitz inhibitor domain-containing protein</fullName>
    </recommendedName>
</protein>
<dbReference type="Gene3D" id="4.10.410.10">
    <property type="entry name" value="Pancreatic trypsin inhibitor Kunitz domain"/>
    <property type="match status" value="2"/>
</dbReference>
<evidence type="ECO:0000256" key="2">
    <source>
        <dbReference type="ARBA" id="ARBA00022900"/>
    </source>
</evidence>
<reference evidence="5 6" key="1">
    <citation type="submission" date="2018-08" db="EMBL/GenBank/DDBJ databases">
        <authorList>
            <person name="Laetsch R D."/>
            <person name="Stevens L."/>
            <person name="Kumar S."/>
            <person name="Blaxter L. M."/>
        </authorList>
    </citation>
    <scope>NUCLEOTIDE SEQUENCE [LARGE SCALE GENOMIC DNA]</scope>
</reference>
<accession>A0A498SMK2</accession>
<evidence type="ECO:0000259" key="4">
    <source>
        <dbReference type="PROSITE" id="PS50279"/>
    </source>
</evidence>
<dbReference type="InterPro" id="IPR002223">
    <property type="entry name" value="Kunitz_BPTI"/>
</dbReference>
<dbReference type="PROSITE" id="PS50279">
    <property type="entry name" value="BPTI_KUNITZ_2"/>
    <property type="match status" value="1"/>
</dbReference>
<evidence type="ECO:0000313" key="6">
    <source>
        <dbReference type="Proteomes" id="UP000276991"/>
    </source>
</evidence>
<gene>
    <name evidence="5" type="ORF">NAV_LOCUS8353</name>
</gene>
<dbReference type="EMBL" id="UPTC01002506">
    <property type="protein sequence ID" value="VBB33562.1"/>
    <property type="molecule type" value="Genomic_DNA"/>
</dbReference>
<feature type="domain" description="BPTI/Kunitz inhibitor" evidence="4">
    <location>
        <begin position="116"/>
        <end position="163"/>
    </location>
</feature>
<dbReference type="Proteomes" id="UP000276991">
    <property type="component" value="Unassembled WGS sequence"/>
</dbReference>
<dbReference type="GO" id="GO:0004867">
    <property type="term" value="F:serine-type endopeptidase inhibitor activity"/>
    <property type="evidence" value="ECO:0007669"/>
    <property type="project" value="UniProtKB-KW"/>
</dbReference>
<dbReference type="InterPro" id="IPR036880">
    <property type="entry name" value="Kunitz_BPTI_sf"/>
</dbReference>
<proteinExistence type="predicted"/>
<dbReference type="GO" id="GO:0005615">
    <property type="term" value="C:extracellular space"/>
    <property type="evidence" value="ECO:0007669"/>
    <property type="project" value="TreeGrafter"/>
</dbReference>
<dbReference type="CDD" id="cd00109">
    <property type="entry name" value="Kunitz-type"/>
    <property type="match status" value="1"/>
</dbReference>
<dbReference type="SUPFAM" id="SSF57362">
    <property type="entry name" value="BPTI-like"/>
    <property type="match status" value="2"/>
</dbReference>